<proteinExistence type="predicted"/>
<dbReference type="Pfam" id="PF00534">
    <property type="entry name" value="Glycos_transf_1"/>
    <property type="match status" value="1"/>
</dbReference>
<reference evidence="3 4" key="1">
    <citation type="submission" date="2018-09" db="EMBL/GenBank/DDBJ databases">
        <title>Metagenome Assembled Genomes from an Advanced Water Purification Facility.</title>
        <authorList>
            <person name="Stamps B.W."/>
            <person name="Spear J.R."/>
        </authorList>
    </citation>
    <scope>NUCLEOTIDE SEQUENCE [LARGE SCALE GENOMIC DNA]</scope>
    <source>
        <strain evidence="3">Bin_63_2</strain>
    </source>
</reference>
<keyword evidence="1 3" id="KW-0808">Transferase</keyword>
<protein>
    <submittedName>
        <fullName evidence="3">Glycosyltransferase family 4 protein</fullName>
    </submittedName>
</protein>
<evidence type="ECO:0000259" key="2">
    <source>
        <dbReference type="Pfam" id="PF00534"/>
    </source>
</evidence>
<gene>
    <name evidence="3" type="ORF">E6Q11_06725</name>
</gene>
<dbReference type="InterPro" id="IPR001296">
    <property type="entry name" value="Glyco_trans_1"/>
</dbReference>
<dbReference type="EMBL" id="SSDS01000106">
    <property type="protein sequence ID" value="TXG75783.1"/>
    <property type="molecule type" value="Genomic_DNA"/>
</dbReference>
<comment type="caution">
    <text evidence="3">The sequence shown here is derived from an EMBL/GenBank/DDBJ whole genome shotgun (WGS) entry which is preliminary data.</text>
</comment>
<dbReference type="AlphaFoldDB" id="A0A5C7J2S3"/>
<accession>A0A5C7J2S3</accession>
<evidence type="ECO:0000256" key="1">
    <source>
        <dbReference type="ARBA" id="ARBA00022679"/>
    </source>
</evidence>
<evidence type="ECO:0000313" key="4">
    <source>
        <dbReference type="Proteomes" id="UP000321026"/>
    </source>
</evidence>
<dbReference type="SUPFAM" id="SSF53756">
    <property type="entry name" value="UDP-Glycosyltransferase/glycogen phosphorylase"/>
    <property type="match status" value="1"/>
</dbReference>
<dbReference type="GO" id="GO:0009103">
    <property type="term" value="P:lipopolysaccharide biosynthetic process"/>
    <property type="evidence" value="ECO:0007669"/>
    <property type="project" value="TreeGrafter"/>
</dbReference>
<organism evidence="3 4">
    <name type="scientific">Candidatus Dojkabacteria bacterium</name>
    <dbReference type="NCBI Taxonomy" id="2099670"/>
    <lineage>
        <taxon>Bacteria</taxon>
        <taxon>Candidatus Dojkabacteria</taxon>
    </lineage>
</organism>
<dbReference type="GO" id="GO:0016757">
    <property type="term" value="F:glycosyltransferase activity"/>
    <property type="evidence" value="ECO:0007669"/>
    <property type="project" value="InterPro"/>
</dbReference>
<sequence>MKVALVYDRINKWGGAERVLLALHEIFPDAPLYTSVYSKENAKWAKVFKIKTTYLQKTKYFQKHNEVIAGLVPSAFESLDFSEYDLVISVTSEAAKGVLTNVNTKHICYCLTPTRYLWSGYDDYFQNKYIKFLSTPIVRYLKYWDKIASSRPDNMIAISTEVKKRIKKYYERDSEIIFPPVLDLPRSKRKTSKKYFLLVSRLSKFTYYKKVDLAIDTFNETKLPLIIVGSGPMRQDLEKRANKNIKFVGDLTDESLAYYYENCLALVFPGLEDFGLVMAEAQFYGKPVIAYKGGGALDIVKPGITGEFFDKQTVKSFSEALKNFDQRRYNKRDIVRHSNIFGYKEFKKNIESYINNL</sequence>
<dbReference type="PANTHER" id="PTHR46401">
    <property type="entry name" value="GLYCOSYLTRANSFERASE WBBK-RELATED"/>
    <property type="match status" value="1"/>
</dbReference>
<dbReference type="PANTHER" id="PTHR46401:SF2">
    <property type="entry name" value="GLYCOSYLTRANSFERASE WBBK-RELATED"/>
    <property type="match status" value="1"/>
</dbReference>
<dbReference type="Proteomes" id="UP000321026">
    <property type="component" value="Unassembled WGS sequence"/>
</dbReference>
<dbReference type="Gene3D" id="3.40.50.2000">
    <property type="entry name" value="Glycogen Phosphorylase B"/>
    <property type="match status" value="1"/>
</dbReference>
<evidence type="ECO:0000313" key="3">
    <source>
        <dbReference type="EMBL" id="TXG75783.1"/>
    </source>
</evidence>
<name>A0A5C7J2S3_9BACT</name>
<feature type="domain" description="Glycosyl transferase family 1" evidence="2">
    <location>
        <begin position="187"/>
        <end position="324"/>
    </location>
</feature>